<evidence type="ECO:0000313" key="1">
    <source>
        <dbReference type="EMBL" id="SPQ20383.1"/>
    </source>
</evidence>
<proteinExistence type="predicted"/>
<accession>A0A3S4BHL1</accession>
<dbReference type="EMBL" id="OUUZ01000004">
    <property type="protein sequence ID" value="SPQ20383.1"/>
    <property type="molecule type" value="Genomic_DNA"/>
</dbReference>
<evidence type="ECO:0000313" key="2">
    <source>
        <dbReference type="Proteomes" id="UP000289323"/>
    </source>
</evidence>
<protein>
    <submittedName>
        <fullName evidence="1">4ebda28e-2595-4f68-8c1d-c13f82437418</fullName>
    </submittedName>
</protein>
<gene>
    <name evidence="1" type="ORF">TT172_LOCUS2802</name>
</gene>
<name>A0A3S4BHL1_9PEZI</name>
<organism evidence="1 2">
    <name type="scientific">Thermothielavioides terrestris</name>
    <dbReference type="NCBI Taxonomy" id="2587410"/>
    <lineage>
        <taxon>Eukaryota</taxon>
        <taxon>Fungi</taxon>
        <taxon>Dikarya</taxon>
        <taxon>Ascomycota</taxon>
        <taxon>Pezizomycotina</taxon>
        <taxon>Sordariomycetes</taxon>
        <taxon>Sordariomycetidae</taxon>
        <taxon>Sordariales</taxon>
        <taxon>Chaetomiaceae</taxon>
        <taxon>Thermothielavioides</taxon>
    </lineage>
</organism>
<dbReference type="Proteomes" id="UP000289323">
    <property type="component" value="Unassembled WGS sequence"/>
</dbReference>
<reference evidence="1 2" key="1">
    <citation type="submission" date="2018-04" db="EMBL/GenBank/DDBJ databases">
        <authorList>
            <person name="Huttner S."/>
            <person name="Dainat J."/>
        </authorList>
    </citation>
    <scope>NUCLEOTIDE SEQUENCE [LARGE SCALE GENOMIC DNA]</scope>
</reference>
<sequence>MSNPTGPRERRMFATHCLSALGCMAQNLQDCIVYEGDGNFQTKRHRHLYVDGQLDRDIGYGLHGRQLFGEMPDWIHGFESVEYCCLLLAVSQEDPGDNRVLRDLLLEPAGADRIFRCVGHIFFRGRCALKMQFRLRPGEMDEDSAWERLWERVAPYWGEAEVDIEVGRAPTAPVHVDIQALGPDGRYEFDGDVVDDAGFEELESEVVTQI</sequence>
<dbReference type="AlphaFoldDB" id="A0A3S4BHL1"/>